<dbReference type="SUPFAM" id="SSF56935">
    <property type="entry name" value="Porins"/>
    <property type="match status" value="1"/>
</dbReference>
<accession>A0ABV3ZES3</accession>
<dbReference type="RefSeq" id="WP_369329727.1">
    <property type="nucleotide sequence ID" value="NZ_JAULBC010000003.1"/>
</dbReference>
<feature type="signal peptide" evidence="2">
    <location>
        <begin position="1"/>
        <end position="19"/>
    </location>
</feature>
<keyword evidence="4" id="KW-0675">Receptor</keyword>
<dbReference type="Pfam" id="PF13620">
    <property type="entry name" value="CarboxypepD_reg"/>
    <property type="match status" value="1"/>
</dbReference>
<dbReference type="Pfam" id="PF14905">
    <property type="entry name" value="OMP_b-brl_3"/>
    <property type="match status" value="1"/>
</dbReference>
<comment type="caution">
    <text evidence="4">The sequence shown here is derived from an EMBL/GenBank/DDBJ whole genome shotgun (WGS) entry which is preliminary data.</text>
</comment>
<dbReference type="Gene3D" id="2.60.40.1120">
    <property type="entry name" value="Carboxypeptidase-like, regulatory domain"/>
    <property type="match status" value="1"/>
</dbReference>
<reference evidence="4 5" key="1">
    <citation type="submission" date="2023-07" db="EMBL/GenBank/DDBJ databases">
        <authorList>
            <person name="Lian W.-H."/>
        </authorList>
    </citation>
    <scope>NUCLEOTIDE SEQUENCE [LARGE SCALE GENOMIC DNA]</scope>
    <source>
        <strain evidence="4 5">SYSU DXS3180</strain>
    </source>
</reference>
<dbReference type="PANTHER" id="PTHR40980:SF4">
    <property type="entry name" value="TONB-DEPENDENT RECEPTOR-LIKE BETA-BARREL DOMAIN-CONTAINING PROTEIN"/>
    <property type="match status" value="1"/>
</dbReference>
<proteinExistence type="predicted"/>
<feature type="domain" description="Outer membrane protein beta-barrel" evidence="3">
    <location>
        <begin position="380"/>
        <end position="759"/>
    </location>
</feature>
<feature type="chain" id="PRO_5046593650" evidence="2">
    <location>
        <begin position="20"/>
        <end position="819"/>
    </location>
</feature>
<dbReference type="Gene3D" id="2.170.130.10">
    <property type="entry name" value="TonB-dependent receptor, plug domain"/>
    <property type="match status" value="1"/>
</dbReference>
<evidence type="ECO:0000256" key="2">
    <source>
        <dbReference type="SAM" id="SignalP"/>
    </source>
</evidence>
<dbReference type="EMBL" id="JAULBC010000003">
    <property type="protein sequence ID" value="MEX6688318.1"/>
    <property type="molecule type" value="Genomic_DNA"/>
</dbReference>
<dbReference type="InterPro" id="IPR008969">
    <property type="entry name" value="CarboxyPept-like_regulatory"/>
</dbReference>
<keyword evidence="5" id="KW-1185">Reference proteome</keyword>
<dbReference type="SUPFAM" id="SSF49464">
    <property type="entry name" value="Carboxypeptidase regulatory domain-like"/>
    <property type="match status" value="1"/>
</dbReference>
<dbReference type="Proteomes" id="UP001560573">
    <property type="component" value="Unassembled WGS sequence"/>
</dbReference>
<keyword evidence="2" id="KW-0732">Signal</keyword>
<gene>
    <name evidence="4" type="ORF">QTN47_12465</name>
</gene>
<feature type="region of interest" description="Disordered" evidence="1">
    <location>
        <begin position="798"/>
        <end position="819"/>
    </location>
</feature>
<sequence>MRCMLIILVLFCALDISHAQVSGRVTKVNGQPIAFANVQLLYAADSTNLKTAITDENGRYRLEKIPAGQYIIRINSVAYSTYITSFETSSGQENKDLGTQVLTESVQQLETVVVKAQKALYQQTTTGTIVNVESSILSKGSSALEVLQRSPGILIDYRNGGITLNGKSGVLIMIDGRILRMSSAQIIDFLNSMSANDIEKIELLSMPPAGYDAEGNAGIINIVLKKNKNYGTSGSVNVTAGYGWAQKATAGINLAHNTKKINLYGTYTFSRDKTYSDLDIVSYQNMQLFGGQLDVRLHDTTKASLSNHAATAGIEYKITPHTTVGANITYNSSHDLRTTYSHSTYRLMPDSILFFDGTNAGTDRWKNMLASVYAEKQLGSGEKLLFDADYLHFNNNGPAVISSSFVTKEGAVVNNNDSLFSPSQRTFANTSINVIVGKMDYTRQLSKRIKLEAGFKGTFTNVSSHSGIESLVNGEWVNRSESASGILMKEGIGAAYASANVELSTATNLVAGLRYEYSSTYMSEPDTKQHVIERKSGMLFPNISVTHKLKNKSELQLSYTKRITRPTYNDLASYVGYSDPTAVYTGNLFLKPTITHNLKLGYSFRSYAFSVLLSRDVNPIARYQLTESPSGDILFVSPQNLLWQNNMSFQATIPLKVNNWWNMSYTYTGGPRMFKLDYTKRPVEKTYFGFSFNFTQSFKLPRSFSFELSGWYNGSSYNGSVKMGGFGALNAGVKKELKNNWGTLQLAASDLLRSVHIHSYYGALTDEAFHITNHVIYNPESTRFPIVKLTYSKSFGRAAGKKEKQNNGSSDESERIRKE</sequence>
<evidence type="ECO:0000313" key="5">
    <source>
        <dbReference type="Proteomes" id="UP001560573"/>
    </source>
</evidence>
<dbReference type="InterPro" id="IPR037066">
    <property type="entry name" value="Plug_dom_sf"/>
</dbReference>
<organism evidence="4 5">
    <name type="scientific">Danxiaibacter flavus</name>
    <dbReference type="NCBI Taxonomy" id="3049108"/>
    <lineage>
        <taxon>Bacteria</taxon>
        <taxon>Pseudomonadati</taxon>
        <taxon>Bacteroidota</taxon>
        <taxon>Chitinophagia</taxon>
        <taxon>Chitinophagales</taxon>
        <taxon>Chitinophagaceae</taxon>
        <taxon>Danxiaibacter</taxon>
    </lineage>
</organism>
<name>A0ABV3ZES3_9BACT</name>
<evidence type="ECO:0000256" key="1">
    <source>
        <dbReference type="SAM" id="MobiDB-lite"/>
    </source>
</evidence>
<evidence type="ECO:0000259" key="3">
    <source>
        <dbReference type="Pfam" id="PF14905"/>
    </source>
</evidence>
<dbReference type="PANTHER" id="PTHR40980">
    <property type="entry name" value="PLUG DOMAIN-CONTAINING PROTEIN"/>
    <property type="match status" value="1"/>
</dbReference>
<evidence type="ECO:0000313" key="4">
    <source>
        <dbReference type="EMBL" id="MEX6688318.1"/>
    </source>
</evidence>
<protein>
    <submittedName>
        <fullName evidence="4">TonB-dependent receptor</fullName>
    </submittedName>
</protein>
<dbReference type="InterPro" id="IPR041700">
    <property type="entry name" value="OMP_b-brl_3"/>
</dbReference>